<dbReference type="EMBL" id="FNYH01000001">
    <property type="protein sequence ID" value="SEI38729.1"/>
    <property type="molecule type" value="Genomic_DNA"/>
</dbReference>
<proteinExistence type="predicted"/>
<organism evidence="2 3">
    <name type="scientific">Allopseudospirillum japonicum</name>
    <dbReference type="NCBI Taxonomy" id="64971"/>
    <lineage>
        <taxon>Bacteria</taxon>
        <taxon>Pseudomonadati</taxon>
        <taxon>Pseudomonadota</taxon>
        <taxon>Gammaproteobacteria</taxon>
        <taxon>Oceanospirillales</taxon>
        <taxon>Oceanospirillaceae</taxon>
        <taxon>Allopseudospirillum</taxon>
    </lineage>
</organism>
<dbReference type="OrthoDB" id="9791366at2"/>
<dbReference type="InterPro" id="IPR050266">
    <property type="entry name" value="AB_hydrolase_sf"/>
</dbReference>
<sequence length="288" mass="32605">MQLHLISCQSLAGPIELGVRVYNPQAQQTLIAWHGFARHGGDFSGLAQHLTDWRILAPDTPGRGYSAWAPQNTQDLALYYSYANYQHLALQLIAHYQLQEINWLGTSMGGLLGLRLAAGHLQGRMQRLILNDIGPQIQPSGVERIIKYLSQDYLFADLETASKVLRRIYAGFPLHHPHTWAQMLQTSVRRLPDGQWTFHYDPRIVRQFYYEPSYDLWAAWQNIAQAEIPSLIIRGAHSDILSLETCQKMQQIYPPADLFICPHAGHAPLLDSLSEALSLQAFLNDQGN</sequence>
<dbReference type="InterPro" id="IPR029058">
    <property type="entry name" value="AB_hydrolase_fold"/>
</dbReference>
<dbReference type="GO" id="GO:0016020">
    <property type="term" value="C:membrane"/>
    <property type="evidence" value="ECO:0007669"/>
    <property type="project" value="TreeGrafter"/>
</dbReference>
<dbReference type="InterPro" id="IPR000073">
    <property type="entry name" value="AB_hydrolase_1"/>
</dbReference>
<dbReference type="AlphaFoldDB" id="A0A1H6Q4H6"/>
<keyword evidence="3" id="KW-1185">Reference proteome</keyword>
<dbReference type="Pfam" id="PF00561">
    <property type="entry name" value="Abhydrolase_1"/>
    <property type="match status" value="1"/>
</dbReference>
<dbReference type="PANTHER" id="PTHR43798">
    <property type="entry name" value="MONOACYLGLYCEROL LIPASE"/>
    <property type="match status" value="1"/>
</dbReference>
<feature type="domain" description="AB hydrolase-1" evidence="1">
    <location>
        <begin position="30"/>
        <end position="271"/>
    </location>
</feature>
<dbReference type="Proteomes" id="UP000242999">
    <property type="component" value="Unassembled WGS sequence"/>
</dbReference>
<dbReference type="PRINTS" id="PR00111">
    <property type="entry name" value="ABHYDROLASE"/>
</dbReference>
<evidence type="ECO:0000313" key="2">
    <source>
        <dbReference type="EMBL" id="SEI38729.1"/>
    </source>
</evidence>
<accession>A0A1H6Q4H6</accession>
<dbReference type="SUPFAM" id="SSF53474">
    <property type="entry name" value="alpha/beta-Hydrolases"/>
    <property type="match status" value="1"/>
</dbReference>
<reference evidence="3" key="1">
    <citation type="submission" date="2016-10" db="EMBL/GenBank/DDBJ databases">
        <authorList>
            <person name="Varghese N."/>
            <person name="Submissions S."/>
        </authorList>
    </citation>
    <scope>NUCLEOTIDE SEQUENCE [LARGE SCALE GENOMIC DNA]</scope>
    <source>
        <strain evidence="3">DSM 7165</strain>
    </source>
</reference>
<evidence type="ECO:0000259" key="1">
    <source>
        <dbReference type="Pfam" id="PF00561"/>
    </source>
</evidence>
<dbReference type="STRING" id="64971.SAMN05421831_101179"/>
<dbReference type="PANTHER" id="PTHR43798:SF33">
    <property type="entry name" value="HYDROLASE, PUTATIVE (AFU_ORTHOLOGUE AFUA_2G14860)-RELATED"/>
    <property type="match status" value="1"/>
</dbReference>
<gene>
    <name evidence="2" type="ORF">SAMN05421831_101179</name>
</gene>
<protein>
    <submittedName>
        <fullName evidence="2">Pimeloyl-ACP methyl ester carboxylesterase</fullName>
    </submittedName>
</protein>
<dbReference type="RefSeq" id="WP_093307949.1">
    <property type="nucleotide sequence ID" value="NZ_FNYH01000001.1"/>
</dbReference>
<evidence type="ECO:0000313" key="3">
    <source>
        <dbReference type="Proteomes" id="UP000242999"/>
    </source>
</evidence>
<name>A0A1H6Q4H6_9GAMM</name>
<dbReference type="Gene3D" id="3.40.50.1820">
    <property type="entry name" value="alpha/beta hydrolase"/>
    <property type="match status" value="1"/>
</dbReference>